<feature type="compositionally biased region" description="Polar residues" evidence="4">
    <location>
        <begin position="449"/>
        <end position="461"/>
    </location>
</feature>
<evidence type="ECO:0000256" key="2">
    <source>
        <dbReference type="ARBA" id="ARBA00023242"/>
    </source>
</evidence>
<dbReference type="GO" id="GO:0000976">
    <property type="term" value="F:transcription cis-regulatory region binding"/>
    <property type="evidence" value="ECO:0007669"/>
    <property type="project" value="InterPro"/>
</dbReference>
<dbReference type="Proteomes" id="UP001151516">
    <property type="component" value="Unassembled WGS sequence"/>
</dbReference>
<dbReference type="InterPro" id="IPR004827">
    <property type="entry name" value="bZIP"/>
</dbReference>
<comment type="caution">
    <text evidence="6">The sequence shown here is derived from an EMBL/GenBank/DDBJ whole genome shotgun (WGS) entry which is preliminary data.</text>
</comment>
<dbReference type="PROSITE" id="PS00036">
    <property type="entry name" value="BZIP_BASIC"/>
    <property type="match status" value="1"/>
</dbReference>
<organism evidence="6 7">
    <name type="scientific">Coemansia spiralis</name>
    <dbReference type="NCBI Taxonomy" id="417178"/>
    <lineage>
        <taxon>Eukaryota</taxon>
        <taxon>Fungi</taxon>
        <taxon>Fungi incertae sedis</taxon>
        <taxon>Zoopagomycota</taxon>
        <taxon>Kickxellomycotina</taxon>
        <taxon>Kickxellomycetes</taxon>
        <taxon>Kickxellales</taxon>
        <taxon>Kickxellaceae</taxon>
        <taxon>Coemansia</taxon>
    </lineage>
</organism>
<sequence>MDYPADYASPSQQPGLAASIPDINPYTSPPPPPLHPPPAASAELLFSQHTFADSQHSAISSEPDYTHDDGSQILDDANARRRSINSSKRAAQNRAAQRAFRLRRERYVTSLEEKARNYDRLESAYMDLQRENHQLRAHLQKTLSENAAMRAHLATSAPVSPSLSGSLASPFSPGAPVAVPISGALAQQPLPHQPQLAESSLFHRQTPQQQRPHHHQSHSHSLSHSHQLSQEQLRHTGRRSACSDNPPYAVGYSQAARHSPSHTSTSPTTANYHSSTSHARPPPQSIGAAASSLLHRRPQSPGGAQFQQRPAAIPCQLRREHSLQHLDSNSPPLSQAATGMPHAAVSPIQTFGYTRRFEALHTGTASMAFASPVECMSSPGSTWDNSAGMETSPTSSGGMAQYRLPVGSESASSCSSATAAQMLPSVREITMSIGALLPTSPHSDHGPPTHQQFSQEGSGSQVDDAADSKRRPW</sequence>
<proteinExistence type="predicted"/>
<dbReference type="GO" id="GO:0001228">
    <property type="term" value="F:DNA-binding transcription activator activity, RNA polymerase II-specific"/>
    <property type="evidence" value="ECO:0007669"/>
    <property type="project" value="TreeGrafter"/>
</dbReference>
<dbReference type="Gene3D" id="1.20.5.170">
    <property type="match status" value="1"/>
</dbReference>
<protein>
    <recommendedName>
        <fullName evidence="5">BZIP domain-containing protein</fullName>
    </recommendedName>
</protein>
<evidence type="ECO:0000313" key="7">
    <source>
        <dbReference type="Proteomes" id="UP001151516"/>
    </source>
</evidence>
<dbReference type="EMBL" id="JANBTX010000266">
    <property type="protein sequence ID" value="KAJ2683710.1"/>
    <property type="molecule type" value="Genomic_DNA"/>
</dbReference>
<feature type="compositionally biased region" description="Basic residues" evidence="4">
    <location>
        <begin position="211"/>
        <end position="223"/>
    </location>
</feature>
<dbReference type="Pfam" id="PF00170">
    <property type="entry name" value="bZIP_1"/>
    <property type="match status" value="1"/>
</dbReference>
<dbReference type="OrthoDB" id="5567047at2759"/>
<feature type="domain" description="BZIP" evidence="5">
    <location>
        <begin position="88"/>
        <end position="103"/>
    </location>
</feature>
<dbReference type="PANTHER" id="PTHR40621">
    <property type="entry name" value="TRANSCRIPTION FACTOR KAPC-RELATED"/>
    <property type="match status" value="1"/>
</dbReference>
<dbReference type="InterPro" id="IPR050936">
    <property type="entry name" value="AP-1-like"/>
</dbReference>
<name>A0A9W8GA48_9FUNG</name>
<feature type="region of interest" description="Disordered" evidence="4">
    <location>
        <begin position="434"/>
        <end position="473"/>
    </location>
</feature>
<evidence type="ECO:0000313" key="6">
    <source>
        <dbReference type="EMBL" id="KAJ2683710.1"/>
    </source>
</evidence>
<dbReference type="AlphaFoldDB" id="A0A9W8GA48"/>
<feature type="region of interest" description="Disordered" evidence="4">
    <location>
        <begin position="1"/>
        <end position="72"/>
    </location>
</feature>
<feature type="compositionally biased region" description="Polar residues" evidence="4">
    <location>
        <begin position="47"/>
        <end position="60"/>
    </location>
</feature>
<evidence type="ECO:0000259" key="5">
    <source>
        <dbReference type="PROSITE" id="PS00036"/>
    </source>
</evidence>
<feature type="compositionally biased region" description="Pro residues" evidence="4">
    <location>
        <begin position="27"/>
        <end position="39"/>
    </location>
</feature>
<evidence type="ECO:0000256" key="3">
    <source>
        <dbReference type="SAM" id="Coils"/>
    </source>
</evidence>
<gene>
    <name evidence="6" type="ORF">IWW39_005348</name>
</gene>
<dbReference type="SUPFAM" id="SSF57959">
    <property type="entry name" value="Leucine zipper domain"/>
    <property type="match status" value="1"/>
</dbReference>
<keyword evidence="7" id="KW-1185">Reference proteome</keyword>
<feature type="coiled-coil region" evidence="3">
    <location>
        <begin position="74"/>
        <end position="145"/>
    </location>
</feature>
<feature type="region of interest" description="Disordered" evidence="4">
    <location>
        <begin position="203"/>
        <end position="286"/>
    </location>
</feature>
<comment type="subcellular location">
    <subcellularLocation>
        <location evidence="1">Nucleus</location>
    </subcellularLocation>
</comment>
<keyword evidence="3" id="KW-0175">Coiled coil</keyword>
<keyword evidence="2" id="KW-0539">Nucleus</keyword>
<dbReference type="PANTHER" id="PTHR40621:SF6">
    <property type="entry name" value="AP-1-LIKE TRANSCRIPTION FACTOR YAP1-RELATED"/>
    <property type="match status" value="1"/>
</dbReference>
<accession>A0A9W8GA48</accession>
<dbReference type="InterPro" id="IPR046347">
    <property type="entry name" value="bZIP_sf"/>
</dbReference>
<evidence type="ECO:0000256" key="1">
    <source>
        <dbReference type="ARBA" id="ARBA00004123"/>
    </source>
</evidence>
<evidence type="ECO:0000256" key="4">
    <source>
        <dbReference type="SAM" id="MobiDB-lite"/>
    </source>
</evidence>
<reference evidence="6" key="1">
    <citation type="submission" date="2022-07" db="EMBL/GenBank/DDBJ databases">
        <title>Phylogenomic reconstructions and comparative analyses of Kickxellomycotina fungi.</title>
        <authorList>
            <person name="Reynolds N.K."/>
            <person name="Stajich J.E."/>
            <person name="Barry K."/>
            <person name="Grigoriev I.V."/>
            <person name="Crous P."/>
            <person name="Smith M.E."/>
        </authorList>
    </citation>
    <scope>NUCLEOTIDE SEQUENCE</scope>
    <source>
        <strain evidence="6">CBS 109367</strain>
    </source>
</reference>
<dbReference type="GO" id="GO:0090575">
    <property type="term" value="C:RNA polymerase II transcription regulator complex"/>
    <property type="evidence" value="ECO:0007669"/>
    <property type="project" value="TreeGrafter"/>
</dbReference>